<dbReference type="PROSITE" id="PS01335">
    <property type="entry name" value="METHYLGLYOXAL_SYNTH"/>
    <property type="match status" value="1"/>
</dbReference>
<feature type="active site" description="Proton donor/acceptor" evidence="1 2">
    <location>
        <position position="61"/>
    </location>
</feature>
<evidence type="ECO:0000256" key="1">
    <source>
        <dbReference type="HAMAP-Rule" id="MF_00549"/>
    </source>
</evidence>
<dbReference type="AlphaFoldDB" id="F7NLC7"/>
<dbReference type="Proteomes" id="UP000003240">
    <property type="component" value="Unassembled WGS sequence"/>
</dbReference>
<dbReference type="HAMAP" id="MF_00549">
    <property type="entry name" value="Methylglyoxal_synth"/>
    <property type="match status" value="1"/>
</dbReference>
<sequence>MKTIALIAHDRKKQEMIAFVKEHLEILQGNTLVATATTGKLIGESTHLTVRAYLSGPLGGDLQIGALIANQEVDLVIFLRDPLAAQPHEPDITALLRVCDVHNIPVATNVASGRLLLRSLVSGSKQ</sequence>
<feature type="binding site" evidence="1">
    <location>
        <position position="13"/>
    </location>
    <ligand>
        <name>substrate</name>
    </ligand>
</feature>
<gene>
    <name evidence="1" type="primary">mgsA</name>
    <name evidence="4" type="ORF">ALO_14497</name>
</gene>
<dbReference type="GO" id="GO:0019242">
    <property type="term" value="P:methylglyoxal biosynthetic process"/>
    <property type="evidence" value="ECO:0007669"/>
    <property type="project" value="UniProtKB-UniRule"/>
</dbReference>
<organism evidence="4 5">
    <name type="scientific">Acetonema longum DSM 6540</name>
    <dbReference type="NCBI Taxonomy" id="1009370"/>
    <lineage>
        <taxon>Bacteria</taxon>
        <taxon>Bacillati</taxon>
        <taxon>Bacillota</taxon>
        <taxon>Negativicutes</taxon>
        <taxon>Acetonemataceae</taxon>
        <taxon>Acetonema</taxon>
    </lineage>
</organism>
<protein>
    <recommendedName>
        <fullName evidence="1">Methylglyoxal synthase</fullName>
        <shortName evidence="1">MGS</shortName>
        <ecNumber evidence="1">4.2.3.3</ecNumber>
    </recommendedName>
</protein>
<reference evidence="4 5" key="1">
    <citation type="journal article" date="2011" name="EMBO J.">
        <title>Structural diversity of bacterial flagellar motors.</title>
        <authorList>
            <person name="Chen S."/>
            <person name="Beeby M."/>
            <person name="Murphy G.E."/>
            <person name="Leadbetter J.R."/>
            <person name="Hendrixson D.R."/>
            <person name="Briegel A."/>
            <person name="Li Z."/>
            <person name="Shi J."/>
            <person name="Tocheva E.I."/>
            <person name="Muller A."/>
            <person name="Dobro M.J."/>
            <person name="Jensen G.J."/>
        </authorList>
    </citation>
    <scope>NUCLEOTIDE SEQUENCE [LARGE SCALE GENOMIC DNA]</scope>
    <source>
        <strain evidence="4 5">DSM 6540</strain>
    </source>
</reference>
<keyword evidence="1" id="KW-0456">Lyase</keyword>
<dbReference type="GO" id="GO:0008929">
    <property type="term" value="F:methylglyoxal synthase activity"/>
    <property type="evidence" value="ECO:0007669"/>
    <property type="project" value="UniProtKB-UniRule"/>
</dbReference>
<comment type="function">
    <text evidence="1">Catalyzes the formation of methylglyoxal from dihydroxyacetone phosphate.</text>
</comment>
<dbReference type="GO" id="GO:0005829">
    <property type="term" value="C:cytosol"/>
    <property type="evidence" value="ECO:0007669"/>
    <property type="project" value="TreeGrafter"/>
</dbReference>
<dbReference type="RefSeq" id="WP_004573473.1">
    <property type="nucleotide sequence ID" value="NZ_AFGF01000126.1"/>
</dbReference>
<dbReference type="PANTHER" id="PTHR30492:SF0">
    <property type="entry name" value="METHYLGLYOXAL SYNTHASE"/>
    <property type="match status" value="1"/>
</dbReference>
<dbReference type="SMART" id="SM00851">
    <property type="entry name" value="MGS"/>
    <property type="match status" value="1"/>
</dbReference>
<comment type="caution">
    <text evidence="1">Lacks conserved residue(s) required for the propagation of feature annotation.</text>
</comment>
<dbReference type="InterPro" id="IPR036914">
    <property type="entry name" value="MGS-like_dom_sf"/>
</dbReference>
<evidence type="ECO:0000313" key="4">
    <source>
        <dbReference type="EMBL" id="EGO63232.1"/>
    </source>
</evidence>
<dbReference type="InterPro" id="IPR011607">
    <property type="entry name" value="MGS-like_dom"/>
</dbReference>
<evidence type="ECO:0000259" key="3">
    <source>
        <dbReference type="PROSITE" id="PS51855"/>
    </source>
</evidence>
<comment type="caution">
    <text evidence="4">The sequence shown here is derived from an EMBL/GenBank/DDBJ whole genome shotgun (WGS) entry which is preliminary data.</text>
</comment>
<dbReference type="Pfam" id="PF02142">
    <property type="entry name" value="MGS"/>
    <property type="match status" value="1"/>
</dbReference>
<accession>F7NLC7</accession>
<dbReference type="CDD" id="cd01422">
    <property type="entry name" value="MGS"/>
    <property type="match status" value="1"/>
</dbReference>
<dbReference type="OrthoDB" id="9787147at2"/>
<dbReference type="NCBIfam" id="NF003559">
    <property type="entry name" value="PRK05234.1"/>
    <property type="match status" value="1"/>
</dbReference>
<feature type="binding site" evidence="1">
    <location>
        <position position="88"/>
    </location>
    <ligand>
        <name>substrate</name>
    </ligand>
</feature>
<proteinExistence type="inferred from homology"/>
<feature type="binding site" evidence="1">
    <location>
        <position position="9"/>
    </location>
    <ligand>
        <name>substrate</name>
    </ligand>
</feature>
<feature type="domain" description="MGS-like" evidence="3">
    <location>
        <begin position="1"/>
        <end position="126"/>
    </location>
</feature>
<dbReference type="Gene3D" id="3.40.50.1380">
    <property type="entry name" value="Methylglyoxal synthase-like domain"/>
    <property type="match status" value="1"/>
</dbReference>
<dbReference type="SUPFAM" id="SSF52335">
    <property type="entry name" value="Methylglyoxal synthase-like"/>
    <property type="match status" value="1"/>
</dbReference>
<name>F7NLC7_9FIRM</name>
<dbReference type="PANTHER" id="PTHR30492">
    <property type="entry name" value="METHYLGLYOXAL SYNTHASE"/>
    <property type="match status" value="1"/>
</dbReference>
<dbReference type="InterPro" id="IPR004363">
    <property type="entry name" value="Methylgl_synth"/>
</dbReference>
<keyword evidence="5" id="KW-1185">Reference proteome</keyword>
<dbReference type="PROSITE" id="PS51855">
    <property type="entry name" value="MGS"/>
    <property type="match status" value="1"/>
</dbReference>
<comment type="similarity">
    <text evidence="1">Belongs to the methylglyoxal synthase family.</text>
</comment>
<dbReference type="EC" id="4.2.3.3" evidence="1"/>
<dbReference type="NCBIfam" id="TIGR00160">
    <property type="entry name" value="MGSA"/>
    <property type="match status" value="1"/>
</dbReference>
<evidence type="ECO:0000313" key="5">
    <source>
        <dbReference type="Proteomes" id="UP000003240"/>
    </source>
</evidence>
<dbReference type="InterPro" id="IPR018148">
    <property type="entry name" value="Methylglyoxal_synth_AS"/>
</dbReference>
<dbReference type="STRING" id="1009370.ALO_14497"/>
<comment type="catalytic activity">
    <reaction evidence="1">
        <text>dihydroxyacetone phosphate = methylglyoxal + phosphate</text>
        <dbReference type="Rhea" id="RHEA:17937"/>
        <dbReference type="ChEBI" id="CHEBI:17158"/>
        <dbReference type="ChEBI" id="CHEBI:43474"/>
        <dbReference type="ChEBI" id="CHEBI:57642"/>
        <dbReference type="EC" id="4.2.3.3"/>
    </reaction>
</comment>
<dbReference type="EMBL" id="AFGF01000126">
    <property type="protein sequence ID" value="EGO63232.1"/>
    <property type="molecule type" value="Genomic_DNA"/>
</dbReference>
<evidence type="ECO:0000256" key="2">
    <source>
        <dbReference type="PIRSR" id="PIRSR006614-1"/>
    </source>
</evidence>
<feature type="binding site" evidence="1">
    <location>
        <begin position="55"/>
        <end position="56"/>
    </location>
    <ligand>
        <name>substrate</name>
    </ligand>
</feature>
<dbReference type="PIRSF" id="PIRSF006614">
    <property type="entry name" value="Methylglyox_syn"/>
    <property type="match status" value="1"/>
</dbReference>
<dbReference type="eggNOG" id="COG1803">
    <property type="taxonomic scope" value="Bacteria"/>
</dbReference>